<dbReference type="Pfam" id="PF03466">
    <property type="entry name" value="LysR_substrate"/>
    <property type="match status" value="1"/>
</dbReference>
<dbReference type="InterPro" id="IPR005119">
    <property type="entry name" value="LysR_subst-bd"/>
</dbReference>
<sequence>MISRRELTLLRAMYLHGTVTAAAAASGMTQPAASALLRDMEVRLGFALFSREHRRLRLTSQGRALIPEALNALAGLEAVDRMAGDIRQGAQARLAVGAVAIAASSLLPAALAGMRRAHPAVAVTVRAGTALDIIEMAVDHRIDLGILIGSPETDQRVASQPLGPLGLYAVLRRDHPWARRKTLALEEVAEAGPIVLATALPAGRATRQALDARGLPYRPIIEVVQSSAACALAAEGLGVAIVESLGAHYARRQGLAARHLLDVEEPALALVWPRDRAMSAAAQSLRDGLLAQARLRLRA</sequence>
<dbReference type="Gene3D" id="3.40.190.290">
    <property type="match status" value="1"/>
</dbReference>
<dbReference type="AlphaFoldDB" id="A0A261SC60"/>
<dbReference type="GO" id="GO:0005829">
    <property type="term" value="C:cytosol"/>
    <property type="evidence" value="ECO:0007669"/>
    <property type="project" value="TreeGrafter"/>
</dbReference>
<dbReference type="OrthoDB" id="9133980at2"/>
<accession>A0A261SC60</accession>
<feature type="domain" description="HTH lysR-type" evidence="5">
    <location>
        <begin position="1"/>
        <end position="59"/>
    </location>
</feature>
<dbReference type="PANTHER" id="PTHR30419">
    <property type="entry name" value="HTH-TYPE TRANSCRIPTIONAL REGULATOR YBHD"/>
    <property type="match status" value="1"/>
</dbReference>
<dbReference type="InterPro" id="IPR036388">
    <property type="entry name" value="WH-like_DNA-bd_sf"/>
</dbReference>
<comment type="caution">
    <text evidence="6">The sequence shown here is derived from an EMBL/GenBank/DDBJ whole genome shotgun (WGS) entry which is preliminary data.</text>
</comment>
<dbReference type="Proteomes" id="UP000216020">
    <property type="component" value="Unassembled WGS sequence"/>
</dbReference>
<evidence type="ECO:0000256" key="2">
    <source>
        <dbReference type="ARBA" id="ARBA00023015"/>
    </source>
</evidence>
<evidence type="ECO:0000259" key="5">
    <source>
        <dbReference type="PROSITE" id="PS50931"/>
    </source>
</evidence>
<dbReference type="EMBL" id="NEVM01000002">
    <property type="protein sequence ID" value="OZI34577.1"/>
    <property type="molecule type" value="Genomic_DNA"/>
</dbReference>
<proteinExistence type="inferred from homology"/>
<dbReference type="GO" id="GO:0003700">
    <property type="term" value="F:DNA-binding transcription factor activity"/>
    <property type="evidence" value="ECO:0007669"/>
    <property type="project" value="InterPro"/>
</dbReference>
<dbReference type="SUPFAM" id="SSF53850">
    <property type="entry name" value="Periplasmic binding protein-like II"/>
    <property type="match status" value="1"/>
</dbReference>
<dbReference type="InterPro" id="IPR000847">
    <property type="entry name" value="LysR_HTH_N"/>
</dbReference>
<protein>
    <submittedName>
        <fullName evidence="6">LysR family transcriptional regulator</fullName>
    </submittedName>
</protein>
<evidence type="ECO:0000256" key="3">
    <source>
        <dbReference type="ARBA" id="ARBA00023125"/>
    </source>
</evidence>
<comment type="similarity">
    <text evidence="1">Belongs to the LysR transcriptional regulatory family.</text>
</comment>
<keyword evidence="3" id="KW-0238">DNA-binding</keyword>
<keyword evidence="2" id="KW-0805">Transcription regulation</keyword>
<reference evidence="7" key="1">
    <citation type="submission" date="2017-05" db="EMBL/GenBank/DDBJ databases">
        <title>Complete and WGS of Bordetella genogroups.</title>
        <authorList>
            <person name="Spilker T."/>
            <person name="Lipuma J."/>
        </authorList>
    </citation>
    <scope>NUCLEOTIDE SEQUENCE [LARGE SCALE GENOMIC DNA]</scope>
    <source>
        <strain evidence="7">AU16122</strain>
    </source>
</reference>
<dbReference type="Gene3D" id="1.10.10.10">
    <property type="entry name" value="Winged helix-like DNA-binding domain superfamily/Winged helix DNA-binding domain"/>
    <property type="match status" value="1"/>
</dbReference>
<keyword evidence="7" id="KW-1185">Reference proteome</keyword>
<dbReference type="RefSeq" id="WP_094853566.1">
    <property type="nucleotide sequence ID" value="NZ_NEVM01000002.1"/>
</dbReference>
<dbReference type="InterPro" id="IPR050950">
    <property type="entry name" value="HTH-type_LysR_regulators"/>
</dbReference>
<gene>
    <name evidence="6" type="ORF">CAL29_13850</name>
</gene>
<evidence type="ECO:0000256" key="4">
    <source>
        <dbReference type="ARBA" id="ARBA00023163"/>
    </source>
</evidence>
<evidence type="ECO:0000313" key="6">
    <source>
        <dbReference type="EMBL" id="OZI34577.1"/>
    </source>
</evidence>
<dbReference type="PROSITE" id="PS50931">
    <property type="entry name" value="HTH_LYSR"/>
    <property type="match status" value="1"/>
</dbReference>
<name>A0A261SC60_9BORD</name>
<dbReference type="InterPro" id="IPR036390">
    <property type="entry name" value="WH_DNA-bd_sf"/>
</dbReference>
<organism evidence="6 7">
    <name type="scientific">Bordetella genomosp. 10</name>
    <dbReference type="NCBI Taxonomy" id="1416804"/>
    <lineage>
        <taxon>Bacteria</taxon>
        <taxon>Pseudomonadati</taxon>
        <taxon>Pseudomonadota</taxon>
        <taxon>Betaproteobacteria</taxon>
        <taxon>Burkholderiales</taxon>
        <taxon>Alcaligenaceae</taxon>
        <taxon>Bordetella</taxon>
    </lineage>
</organism>
<evidence type="ECO:0000256" key="1">
    <source>
        <dbReference type="ARBA" id="ARBA00009437"/>
    </source>
</evidence>
<dbReference type="SUPFAM" id="SSF46785">
    <property type="entry name" value="Winged helix' DNA-binding domain"/>
    <property type="match status" value="1"/>
</dbReference>
<dbReference type="CDD" id="cd05466">
    <property type="entry name" value="PBP2_LTTR_substrate"/>
    <property type="match status" value="1"/>
</dbReference>
<keyword evidence="4" id="KW-0804">Transcription</keyword>
<evidence type="ECO:0000313" key="7">
    <source>
        <dbReference type="Proteomes" id="UP000216020"/>
    </source>
</evidence>
<dbReference type="GO" id="GO:0003677">
    <property type="term" value="F:DNA binding"/>
    <property type="evidence" value="ECO:0007669"/>
    <property type="project" value="UniProtKB-KW"/>
</dbReference>
<dbReference type="Pfam" id="PF00126">
    <property type="entry name" value="HTH_1"/>
    <property type="match status" value="1"/>
</dbReference>